<name>A0ABY7FDZ7_MYAAR</name>
<proteinExistence type="predicted"/>
<sequence length="144" mass="15786">MPHSNSIKNAIVGQCAVEGMVLDYERGLWKAAKDVFPNHRAPWLQLSLGVASSTEHEDGSGATLLRPPPNPTSRGQGCGKQIHLVSELSLRRIQRKSTRSMQSGLFSAWDAYTAGDISTSGLLKKVSVIYGHRVLRTEEVEDED</sequence>
<dbReference type="Proteomes" id="UP001164746">
    <property type="component" value="Chromosome 10"/>
</dbReference>
<reference evidence="2" key="1">
    <citation type="submission" date="2022-11" db="EMBL/GenBank/DDBJ databases">
        <title>Centuries of genome instability and evolution in soft-shell clam transmissible cancer (bioRxiv).</title>
        <authorList>
            <person name="Hart S.F.M."/>
            <person name="Yonemitsu M.A."/>
            <person name="Giersch R.M."/>
            <person name="Beal B.F."/>
            <person name="Arriagada G."/>
            <person name="Davis B.W."/>
            <person name="Ostrander E.A."/>
            <person name="Goff S.P."/>
            <person name="Metzger M.J."/>
        </authorList>
    </citation>
    <scope>NUCLEOTIDE SEQUENCE</scope>
    <source>
        <strain evidence="2">MELC-2E11</strain>
        <tissue evidence="2">Siphon/mantle</tissue>
    </source>
</reference>
<accession>A0ABY7FDZ7</accession>
<evidence type="ECO:0000313" key="3">
    <source>
        <dbReference type="Proteomes" id="UP001164746"/>
    </source>
</evidence>
<gene>
    <name evidence="2" type="ORF">MAR_032080</name>
</gene>
<feature type="region of interest" description="Disordered" evidence="1">
    <location>
        <begin position="54"/>
        <end position="78"/>
    </location>
</feature>
<evidence type="ECO:0000256" key="1">
    <source>
        <dbReference type="SAM" id="MobiDB-lite"/>
    </source>
</evidence>
<evidence type="ECO:0000313" key="2">
    <source>
        <dbReference type="EMBL" id="WAR17486.1"/>
    </source>
</evidence>
<keyword evidence="3" id="KW-1185">Reference proteome</keyword>
<dbReference type="EMBL" id="CP111021">
    <property type="protein sequence ID" value="WAR17486.1"/>
    <property type="molecule type" value="Genomic_DNA"/>
</dbReference>
<protein>
    <submittedName>
        <fullName evidence="2">Uncharacterized protein</fullName>
    </submittedName>
</protein>
<organism evidence="2 3">
    <name type="scientific">Mya arenaria</name>
    <name type="common">Soft-shell clam</name>
    <dbReference type="NCBI Taxonomy" id="6604"/>
    <lineage>
        <taxon>Eukaryota</taxon>
        <taxon>Metazoa</taxon>
        <taxon>Spiralia</taxon>
        <taxon>Lophotrochozoa</taxon>
        <taxon>Mollusca</taxon>
        <taxon>Bivalvia</taxon>
        <taxon>Autobranchia</taxon>
        <taxon>Heteroconchia</taxon>
        <taxon>Euheterodonta</taxon>
        <taxon>Imparidentia</taxon>
        <taxon>Neoheterodontei</taxon>
        <taxon>Myida</taxon>
        <taxon>Myoidea</taxon>
        <taxon>Myidae</taxon>
        <taxon>Mya</taxon>
    </lineage>
</organism>